<dbReference type="SUPFAM" id="SSF51556">
    <property type="entry name" value="Metallo-dependent hydrolases"/>
    <property type="match status" value="1"/>
</dbReference>
<evidence type="ECO:0000259" key="7">
    <source>
        <dbReference type="Pfam" id="PF12890"/>
    </source>
</evidence>
<dbReference type="Pfam" id="PF12890">
    <property type="entry name" value="DHOase"/>
    <property type="match status" value="1"/>
</dbReference>
<dbReference type="PANTHER" id="PTHR43668:SF2">
    <property type="entry name" value="ALLANTOINASE"/>
    <property type="match status" value="1"/>
</dbReference>
<evidence type="ECO:0000256" key="3">
    <source>
        <dbReference type="ARBA" id="ARBA00022723"/>
    </source>
</evidence>
<dbReference type="Proteomes" id="UP000295781">
    <property type="component" value="Chromosome"/>
</dbReference>
<reference evidence="8 9" key="1">
    <citation type="submission" date="2015-09" db="EMBL/GenBank/DDBJ databases">
        <title>Sorangium comparison.</title>
        <authorList>
            <person name="Zaburannyi N."/>
            <person name="Bunk B."/>
            <person name="Overmann J."/>
            <person name="Mueller R."/>
        </authorList>
    </citation>
    <scope>NUCLEOTIDE SEQUENCE [LARGE SCALE GENOMIC DNA]</scope>
    <source>
        <strain evidence="8 9">So ceGT47</strain>
    </source>
</reference>
<dbReference type="EMBL" id="CP012670">
    <property type="protein sequence ID" value="AUX23488.1"/>
    <property type="molecule type" value="Genomic_DNA"/>
</dbReference>
<dbReference type="PANTHER" id="PTHR43668">
    <property type="entry name" value="ALLANTOINASE"/>
    <property type="match status" value="1"/>
</dbReference>
<comment type="catalytic activity">
    <reaction evidence="6">
        <text>(S)-dihydroorotate + H2O = N-carbamoyl-L-aspartate + H(+)</text>
        <dbReference type="Rhea" id="RHEA:24296"/>
        <dbReference type="ChEBI" id="CHEBI:15377"/>
        <dbReference type="ChEBI" id="CHEBI:15378"/>
        <dbReference type="ChEBI" id="CHEBI:30864"/>
        <dbReference type="ChEBI" id="CHEBI:32814"/>
        <dbReference type="EC" id="3.5.2.3"/>
    </reaction>
</comment>
<evidence type="ECO:0000256" key="2">
    <source>
        <dbReference type="ARBA" id="ARBA00010286"/>
    </source>
</evidence>
<dbReference type="InterPro" id="IPR050138">
    <property type="entry name" value="DHOase/Allantoinase_Hydrolase"/>
</dbReference>
<feature type="binding site" evidence="6">
    <location>
        <position position="166"/>
    </location>
    <ligand>
        <name>Zn(2+)</name>
        <dbReference type="ChEBI" id="CHEBI:29105"/>
        <label>1</label>
    </ligand>
</feature>
<keyword evidence="5 6" id="KW-0665">Pyrimidine biosynthesis</keyword>
<dbReference type="HAMAP" id="MF_00220_B">
    <property type="entry name" value="PyrC_classI_B"/>
    <property type="match status" value="1"/>
</dbReference>
<evidence type="ECO:0000256" key="6">
    <source>
        <dbReference type="HAMAP-Rule" id="MF_00220"/>
    </source>
</evidence>
<keyword evidence="6" id="KW-0862">Zinc</keyword>
<evidence type="ECO:0000256" key="5">
    <source>
        <dbReference type="ARBA" id="ARBA00022975"/>
    </source>
</evidence>
<dbReference type="EC" id="3.5.2.3" evidence="6"/>
<name>A0A4P2Q3C1_SORCE</name>
<feature type="active site" evidence="6">
    <location>
        <position position="319"/>
    </location>
</feature>
<dbReference type="InterPro" id="IPR024403">
    <property type="entry name" value="DHOase_cat"/>
</dbReference>
<feature type="binding site" evidence="6">
    <location>
        <position position="74"/>
    </location>
    <ligand>
        <name>Zn(2+)</name>
        <dbReference type="ChEBI" id="CHEBI:29105"/>
        <label>1</label>
    </ligand>
</feature>
<comment type="function">
    <text evidence="1 6">Catalyzes the reversible cyclization of carbamoyl aspartate to dihydroorotate.</text>
</comment>
<dbReference type="GO" id="GO:0004151">
    <property type="term" value="F:dihydroorotase activity"/>
    <property type="evidence" value="ECO:0007669"/>
    <property type="project" value="UniProtKB-UniRule"/>
</dbReference>
<evidence type="ECO:0000313" key="9">
    <source>
        <dbReference type="Proteomes" id="UP000295781"/>
    </source>
</evidence>
<feature type="binding site" evidence="6">
    <location>
        <position position="76"/>
    </location>
    <ligand>
        <name>Zn(2+)</name>
        <dbReference type="ChEBI" id="CHEBI:29105"/>
        <label>1</label>
    </ligand>
</feature>
<accession>A0A4P2Q3C1</accession>
<dbReference type="Gene3D" id="3.20.20.140">
    <property type="entry name" value="Metal-dependent hydrolases"/>
    <property type="match status" value="1"/>
</dbReference>
<protein>
    <recommendedName>
        <fullName evidence="6">Dihydroorotase</fullName>
        <shortName evidence="6">DHOase</shortName>
        <ecNumber evidence="6">3.5.2.3</ecNumber>
    </recommendedName>
</protein>
<comment type="cofactor">
    <cofactor evidence="6">
        <name>Zn(2+)</name>
        <dbReference type="ChEBI" id="CHEBI:29105"/>
    </cofactor>
    <text evidence="6">Binds 2 Zn(2+) ions per subunit.</text>
</comment>
<dbReference type="GO" id="GO:0004038">
    <property type="term" value="F:allantoinase activity"/>
    <property type="evidence" value="ECO:0007669"/>
    <property type="project" value="TreeGrafter"/>
</dbReference>
<evidence type="ECO:0000313" key="8">
    <source>
        <dbReference type="EMBL" id="AUX23488.1"/>
    </source>
</evidence>
<comment type="pathway">
    <text evidence="6">Pyrimidine metabolism; UMP biosynthesis via de novo pathway; (S)-dihydroorotate from bicarbonate: step 3/3.</text>
</comment>
<dbReference type="UniPathway" id="UPA00070">
    <property type="reaction ID" value="UER00117"/>
</dbReference>
<feature type="binding site" evidence="6">
    <location>
        <position position="323"/>
    </location>
    <ligand>
        <name>substrate</name>
    </ligand>
</feature>
<sequence>MAVIGSPPPLLLFVGVRAVDPAQQLDDVVDVVVEDGVISRVGRGAATDDLRRAAQAEIIQGDGLLLLPAFVDLHAHLREPGHEYKEDIASGLAAAAAGGFAHVCAMPNTRPVNDTRSITEAMVARARALGGPALHPIGAITMGQKGAELTEMADLKDAGAVAVSDDGRCVTSSAVMRRALEYAKTFDLTVIQHAEDHALTEGAQMHEGAVATRLGLRGWPRVAEDIIVARDVLLAEATGGRYHVAHVSSLGAVRILREAKSRGIPVTAEVTPHHLTLTDAAVIGYDTACKVNPPLREQADVDALREALADGTIDAIATDHAPHSTLEKDCEFAEASPGLIGLELVVPVLLDLVRAGTLPIGRLVDALTRAPARIASLAAPTIKAGARAELCLVDPNLTFVLDPARLRSKSKNTPLLGRQLTGRVKMTLAAGRVVFVDGEGAA</sequence>
<dbReference type="OrthoDB" id="9803027at2"/>
<evidence type="ECO:0000256" key="4">
    <source>
        <dbReference type="ARBA" id="ARBA00022801"/>
    </source>
</evidence>
<dbReference type="GO" id="GO:0044205">
    <property type="term" value="P:'de novo' UMP biosynthetic process"/>
    <property type="evidence" value="ECO:0007669"/>
    <property type="project" value="UniProtKB-UniRule"/>
</dbReference>
<dbReference type="PROSITE" id="PS00482">
    <property type="entry name" value="DIHYDROOROTASE_1"/>
    <property type="match status" value="1"/>
</dbReference>
<feature type="binding site" evidence="6">
    <location>
        <position position="246"/>
    </location>
    <ligand>
        <name>Zn(2+)</name>
        <dbReference type="ChEBI" id="CHEBI:29105"/>
        <label>2</label>
    </ligand>
</feature>
<proteinExistence type="inferred from homology"/>
<dbReference type="InterPro" id="IPR011059">
    <property type="entry name" value="Metal-dep_hydrolase_composite"/>
</dbReference>
<feature type="binding site" evidence="6">
    <location>
        <position position="166"/>
    </location>
    <ligand>
        <name>Zn(2+)</name>
        <dbReference type="ChEBI" id="CHEBI:29105"/>
        <label>2</label>
    </ligand>
</feature>
<keyword evidence="4 6" id="KW-0378">Hydrolase</keyword>
<dbReference type="InterPro" id="IPR004722">
    <property type="entry name" value="DHOase"/>
</dbReference>
<feature type="binding site" evidence="6">
    <location>
        <position position="193"/>
    </location>
    <ligand>
        <name>Zn(2+)</name>
        <dbReference type="ChEBI" id="CHEBI:29105"/>
        <label>2</label>
    </ligand>
</feature>
<keyword evidence="3 6" id="KW-0479">Metal-binding</keyword>
<dbReference type="PROSITE" id="PS00483">
    <property type="entry name" value="DIHYDROOROTASE_2"/>
    <property type="match status" value="1"/>
</dbReference>
<feature type="binding site" evidence="6">
    <location>
        <begin position="337"/>
        <end position="338"/>
    </location>
    <ligand>
        <name>substrate</name>
    </ligand>
</feature>
<dbReference type="RefSeq" id="WP_129348684.1">
    <property type="nucleotide sequence ID" value="NZ_CP012670.1"/>
</dbReference>
<evidence type="ECO:0000256" key="1">
    <source>
        <dbReference type="ARBA" id="ARBA00002368"/>
    </source>
</evidence>
<dbReference type="Gene3D" id="2.30.40.10">
    <property type="entry name" value="Urease, subunit C, domain 1"/>
    <property type="match status" value="1"/>
</dbReference>
<dbReference type="GO" id="GO:0005737">
    <property type="term" value="C:cytoplasm"/>
    <property type="evidence" value="ECO:0007669"/>
    <property type="project" value="TreeGrafter"/>
</dbReference>
<dbReference type="InterPro" id="IPR032466">
    <property type="entry name" value="Metal_Hydrolase"/>
</dbReference>
<dbReference type="SUPFAM" id="SSF51338">
    <property type="entry name" value="Composite domain of metallo-dependent hydrolases"/>
    <property type="match status" value="1"/>
</dbReference>
<feature type="binding site" evidence="6">
    <location>
        <begin position="76"/>
        <end position="78"/>
    </location>
    <ligand>
        <name>substrate</name>
    </ligand>
</feature>
<dbReference type="GO" id="GO:0006145">
    <property type="term" value="P:purine nucleobase catabolic process"/>
    <property type="evidence" value="ECO:0007669"/>
    <property type="project" value="TreeGrafter"/>
</dbReference>
<comment type="similarity">
    <text evidence="2 6">Belongs to the metallo-dependent hydrolases superfamily. DHOase family. Class I DHOase subfamily.</text>
</comment>
<feature type="binding site" evidence="6">
    <location>
        <position position="108"/>
    </location>
    <ligand>
        <name>substrate</name>
    </ligand>
</feature>
<feature type="binding site" evidence="6">
    <location>
        <position position="292"/>
    </location>
    <ligand>
        <name>substrate</name>
    </ligand>
</feature>
<dbReference type="GO" id="GO:0008270">
    <property type="term" value="F:zinc ion binding"/>
    <property type="evidence" value="ECO:0007669"/>
    <property type="project" value="UniProtKB-UniRule"/>
</dbReference>
<gene>
    <name evidence="6 8" type="primary">pyrC</name>
    <name evidence="8" type="ORF">SOCEGT47_040150</name>
</gene>
<dbReference type="NCBIfam" id="TIGR00857">
    <property type="entry name" value="pyrC_multi"/>
    <property type="match status" value="1"/>
</dbReference>
<feature type="binding site" evidence="6">
    <location>
        <position position="319"/>
    </location>
    <ligand>
        <name>Zn(2+)</name>
        <dbReference type="ChEBI" id="CHEBI:29105"/>
        <label>1</label>
    </ligand>
</feature>
<organism evidence="8 9">
    <name type="scientific">Sorangium cellulosum</name>
    <name type="common">Polyangium cellulosum</name>
    <dbReference type="NCBI Taxonomy" id="56"/>
    <lineage>
        <taxon>Bacteria</taxon>
        <taxon>Pseudomonadati</taxon>
        <taxon>Myxococcota</taxon>
        <taxon>Polyangia</taxon>
        <taxon>Polyangiales</taxon>
        <taxon>Polyangiaceae</taxon>
        <taxon>Sorangium</taxon>
    </lineage>
</organism>
<feature type="domain" description="Dihydroorotase catalytic" evidence="7">
    <location>
        <begin position="64"/>
        <end position="249"/>
    </location>
</feature>
<dbReference type="AlphaFoldDB" id="A0A4P2Q3C1"/>
<dbReference type="InterPro" id="IPR002195">
    <property type="entry name" value="Dihydroorotase_CS"/>
</dbReference>
<dbReference type="CDD" id="cd01317">
    <property type="entry name" value="DHOase_IIa"/>
    <property type="match status" value="1"/>
</dbReference>